<dbReference type="OrthoDB" id="1495271at2"/>
<name>A0A1P9X153_9BACT</name>
<feature type="compositionally biased region" description="Basic and acidic residues" evidence="1">
    <location>
        <begin position="245"/>
        <end position="256"/>
    </location>
</feature>
<sequence>MTDSHILKEQHRQAMAYAQEAMLAERDKNGEQAILLYRKAFNLEKEVAMSFFSDEQKQPTRAVLFRSAAALAKNCGEYEEAQRLIRYGLSGNPSAAIVTELTALGNTIEEILRTRVLPKSISVNEKPVKNEYWLRIRKADAHVVAGSVKSKMKTKTVAQRSRLVRRKYQRHIVITGKYQLLNKVLHPGSERFRNVILVRVPITLVETAKRMEGRLVEIVTRKTESESTVYRIRTIQARGQSAAIETHHERQPDVVQKKTRPIL</sequence>
<dbReference type="Proteomes" id="UP000187941">
    <property type="component" value="Chromosome"/>
</dbReference>
<dbReference type="AlphaFoldDB" id="A0A1P9X153"/>
<proteinExistence type="predicted"/>
<evidence type="ECO:0000313" key="3">
    <source>
        <dbReference type="Proteomes" id="UP000187941"/>
    </source>
</evidence>
<protein>
    <submittedName>
        <fullName evidence="2">Uncharacterized protein</fullName>
    </submittedName>
</protein>
<feature type="region of interest" description="Disordered" evidence="1">
    <location>
        <begin position="241"/>
        <end position="263"/>
    </location>
</feature>
<dbReference type="KEGG" id="smon:AWR27_19595"/>
<organism evidence="2 3">
    <name type="scientific">Spirosoma montaniterrae</name>
    <dbReference type="NCBI Taxonomy" id="1178516"/>
    <lineage>
        <taxon>Bacteria</taxon>
        <taxon>Pseudomonadati</taxon>
        <taxon>Bacteroidota</taxon>
        <taxon>Cytophagia</taxon>
        <taxon>Cytophagales</taxon>
        <taxon>Cytophagaceae</taxon>
        <taxon>Spirosoma</taxon>
    </lineage>
</organism>
<dbReference type="EMBL" id="CP014263">
    <property type="protein sequence ID" value="AQG81328.1"/>
    <property type="molecule type" value="Genomic_DNA"/>
</dbReference>
<dbReference type="RefSeq" id="WP_077132789.1">
    <property type="nucleotide sequence ID" value="NZ_CP014263.1"/>
</dbReference>
<dbReference type="SUPFAM" id="SSF48452">
    <property type="entry name" value="TPR-like"/>
    <property type="match status" value="1"/>
</dbReference>
<keyword evidence="3" id="KW-1185">Reference proteome</keyword>
<gene>
    <name evidence="2" type="ORF">AWR27_19595</name>
</gene>
<dbReference type="InterPro" id="IPR011990">
    <property type="entry name" value="TPR-like_helical_dom_sf"/>
</dbReference>
<dbReference type="STRING" id="1178516.AWR27_19595"/>
<evidence type="ECO:0000256" key="1">
    <source>
        <dbReference type="SAM" id="MobiDB-lite"/>
    </source>
</evidence>
<evidence type="ECO:0000313" key="2">
    <source>
        <dbReference type="EMBL" id="AQG81328.1"/>
    </source>
</evidence>
<accession>A0A1P9X153</accession>
<reference evidence="2 3" key="1">
    <citation type="submission" date="2016-01" db="EMBL/GenBank/DDBJ databases">
        <authorList>
            <person name="Oliw E.H."/>
        </authorList>
    </citation>
    <scope>NUCLEOTIDE SEQUENCE [LARGE SCALE GENOMIC DNA]</scope>
    <source>
        <strain evidence="2 3">DY10</strain>
    </source>
</reference>